<sequence length="145" mass="15853">MATDKFEATETPTFEEYAALAEFRHALRSFIHFSEGAARSVGLPAQQHQALLAIKGRGSAPATVGWLAERLIVAPHTATELVARLADSDLVQRQPDPTDGRRHTLVLTQKAEDALSRLSEAHLKEIRLLAPQLTAVLRKLAGEAR</sequence>
<evidence type="ECO:0000313" key="5">
    <source>
        <dbReference type="EMBL" id="MBD8064819.1"/>
    </source>
</evidence>
<evidence type="ECO:0000256" key="3">
    <source>
        <dbReference type="ARBA" id="ARBA00023163"/>
    </source>
</evidence>
<evidence type="ECO:0000259" key="4">
    <source>
        <dbReference type="PROSITE" id="PS50995"/>
    </source>
</evidence>
<evidence type="ECO:0000256" key="1">
    <source>
        <dbReference type="ARBA" id="ARBA00023015"/>
    </source>
</evidence>
<feature type="domain" description="HTH marR-type" evidence="4">
    <location>
        <begin position="13"/>
        <end position="145"/>
    </location>
</feature>
<accession>A0A927IRV8</accession>
<organism evidence="5 6">
    <name type="scientific">Devosia oryzisoli</name>
    <dbReference type="NCBI Taxonomy" id="2774138"/>
    <lineage>
        <taxon>Bacteria</taxon>
        <taxon>Pseudomonadati</taxon>
        <taxon>Pseudomonadota</taxon>
        <taxon>Alphaproteobacteria</taxon>
        <taxon>Hyphomicrobiales</taxon>
        <taxon>Devosiaceae</taxon>
        <taxon>Devosia</taxon>
    </lineage>
</organism>
<evidence type="ECO:0000313" key="6">
    <source>
        <dbReference type="Proteomes" id="UP000654108"/>
    </source>
</evidence>
<dbReference type="InterPro" id="IPR000835">
    <property type="entry name" value="HTH_MarR-typ"/>
</dbReference>
<keyword evidence="6" id="KW-1185">Reference proteome</keyword>
<keyword evidence="2" id="KW-0238">DNA-binding</keyword>
<dbReference type="Gene3D" id="1.10.10.10">
    <property type="entry name" value="Winged helix-like DNA-binding domain superfamily/Winged helix DNA-binding domain"/>
    <property type="match status" value="1"/>
</dbReference>
<dbReference type="EMBL" id="JACYFU010000001">
    <property type="protein sequence ID" value="MBD8064819.1"/>
    <property type="molecule type" value="Genomic_DNA"/>
</dbReference>
<dbReference type="Proteomes" id="UP000654108">
    <property type="component" value="Unassembled WGS sequence"/>
</dbReference>
<dbReference type="InterPro" id="IPR039422">
    <property type="entry name" value="MarR/SlyA-like"/>
</dbReference>
<dbReference type="Pfam" id="PF12802">
    <property type="entry name" value="MarR_2"/>
    <property type="match status" value="1"/>
</dbReference>
<dbReference type="AlphaFoldDB" id="A0A927IRV8"/>
<dbReference type="InterPro" id="IPR036390">
    <property type="entry name" value="WH_DNA-bd_sf"/>
</dbReference>
<dbReference type="GO" id="GO:0003677">
    <property type="term" value="F:DNA binding"/>
    <property type="evidence" value="ECO:0007669"/>
    <property type="project" value="UniProtKB-KW"/>
</dbReference>
<gene>
    <name evidence="5" type="ORF">IC608_04930</name>
</gene>
<name>A0A927IRV8_9HYPH</name>
<dbReference type="GO" id="GO:0006950">
    <property type="term" value="P:response to stress"/>
    <property type="evidence" value="ECO:0007669"/>
    <property type="project" value="TreeGrafter"/>
</dbReference>
<dbReference type="RefSeq" id="WP_191773155.1">
    <property type="nucleotide sequence ID" value="NZ_JACYFU010000001.1"/>
</dbReference>
<dbReference type="SMART" id="SM00347">
    <property type="entry name" value="HTH_MARR"/>
    <property type="match status" value="1"/>
</dbReference>
<dbReference type="InterPro" id="IPR023187">
    <property type="entry name" value="Tscrpt_reg_MarR-type_CS"/>
</dbReference>
<comment type="caution">
    <text evidence="5">The sequence shown here is derived from an EMBL/GenBank/DDBJ whole genome shotgun (WGS) entry which is preliminary data.</text>
</comment>
<dbReference type="PROSITE" id="PS50995">
    <property type="entry name" value="HTH_MARR_2"/>
    <property type="match status" value="1"/>
</dbReference>
<protein>
    <submittedName>
        <fullName evidence="5">Winged helix-turn-helix transcriptional regulator</fullName>
    </submittedName>
</protein>
<keyword evidence="3" id="KW-0804">Transcription</keyword>
<proteinExistence type="predicted"/>
<dbReference type="GO" id="GO:0003700">
    <property type="term" value="F:DNA-binding transcription factor activity"/>
    <property type="evidence" value="ECO:0007669"/>
    <property type="project" value="InterPro"/>
</dbReference>
<dbReference type="PANTHER" id="PTHR33164">
    <property type="entry name" value="TRANSCRIPTIONAL REGULATOR, MARR FAMILY"/>
    <property type="match status" value="1"/>
</dbReference>
<evidence type="ECO:0000256" key="2">
    <source>
        <dbReference type="ARBA" id="ARBA00023125"/>
    </source>
</evidence>
<dbReference type="PROSITE" id="PS01117">
    <property type="entry name" value="HTH_MARR_1"/>
    <property type="match status" value="1"/>
</dbReference>
<reference evidence="5" key="1">
    <citation type="submission" date="2020-09" db="EMBL/GenBank/DDBJ databases">
        <title>Genome seq and assembly of Devosia sp.</title>
        <authorList>
            <person name="Chhetri G."/>
        </authorList>
    </citation>
    <scope>NUCLEOTIDE SEQUENCE</scope>
    <source>
        <strain evidence="5">PTR5</strain>
    </source>
</reference>
<dbReference type="InterPro" id="IPR036388">
    <property type="entry name" value="WH-like_DNA-bd_sf"/>
</dbReference>
<dbReference type="PANTHER" id="PTHR33164:SF43">
    <property type="entry name" value="HTH-TYPE TRANSCRIPTIONAL REPRESSOR YETL"/>
    <property type="match status" value="1"/>
</dbReference>
<keyword evidence="1" id="KW-0805">Transcription regulation</keyword>
<dbReference type="SUPFAM" id="SSF46785">
    <property type="entry name" value="Winged helix' DNA-binding domain"/>
    <property type="match status" value="1"/>
</dbReference>